<dbReference type="InterPro" id="IPR012296">
    <property type="entry name" value="Nuclease_put_TT1808"/>
</dbReference>
<protein>
    <submittedName>
        <fullName evidence="1">Uma2 family endonuclease</fullName>
    </submittedName>
</protein>
<gene>
    <name evidence="1" type="ORF">J2I46_24320</name>
</gene>
<dbReference type="EMBL" id="JAFMYW010000008">
    <property type="protein sequence ID" value="MBO0951731.1"/>
    <property type="molecule type" value="Genomic_DNA"/>
</dbReference>
<dbReference type="Gene3D" id="3.90.1570.10">
    <property type="entry name" value="tt1808, chain A"/>
    <property type="match status" value="1"/>
</dbReference>
<sequence>MTAIADKQTRTQPRRSSKRNVPAALIYEQWVGKPVYYKGYRDVLAGKKTIEEVMSCSDLQGVLVALLTGYLYGQIDRKQYLLATNEIGLHLALNDNLCNDVVIYEKAKMDKLRGKYFDIPPKIVIEVDIKADVSGFENGADGYVMQKARKLLDFGVERIFWIITSMQKVYVIDRNDPTWHIVDWSTSISVLDDCPLNIKQLLDEEEIEY</sequence>
<proteinExistence type="predicted"/>
<name>A0ABS3JNZ7_9BACT</name>
<organism evidence="1 2">
    <name type="scientific">Fibrella forsythiae</name>
    <dbReference type="NCBI Taxonomy" id="2817061"/>
    <lineage>
        <taxon>Bacteria</taxon>
        <taxon>Pseudomonadati</taxon>
        <taxon>Bacteroidota</taxon>
        <taxon>Cytophagia</taxon>
        <taxon>Cytophagales</taxon>
        <taxon>Spirosomataceae</taxon>
        <taxon>Fibrella</taxon>
    </lineage>
</organism>
<dbReference type="RefSeq" id="WP_207331675.1">
    <property type="nucleotide sequence ID" value="NZ_JAFMYW010000008.1"/>
</dbReference>
<evidence type="ECO:0000313" key="1">
    <source>
        <dbReference type="EMBL" id="MBO0951731.1"/>
    </source>
</evidence>
<comment type="caution">
    <text evidence="1">The sequence shown here is derived from an EMBL/GenBank/DDBJ whole genome shotgun (WGS) entry which is preliminary data.</text>
</comment>
<keyword evidence="1" id="KW-0378">Hydrolase</keyword>
<keyword evidence="2" id="KW-1185">Reference proteome</keyword>
<reference evidence="1 2" key="1">
    <citation type="submission" date="2021-03" db="EMBL/GenBank/DDBJ databases">
        <title>Fibrella sp. HMF5405 genome sequencing and assembly.</title>
        <authorList>
            <person name="Kang H."/>
            <person name="Kim H."/>
            <person name="Bae S."/>
            <person name="Joh K."/>
        </authorList>
    </citation>
    <scope>NUCLEOTIDE SEQUENCE [LARGE SCALE GENOMIC DNA]</scope>
    <source>
        <strain evidence="1 2">HMF5405</strain>
    </source>
</reference>
<evidence type="ECO:0000313" key="2">
    <source>
        <dbReference type="Proteomes" id="UP000664628"/>
    </source>
</evidence>
<keyword evidence="1" id="KW-0540">Nuclease</keyword>
<dbReference type="GO" id="GO:0004519">
    <property type="term" value="F:endonuclease activity"/>
    <property type="evidence" value="ECO:0007669"/>
    <property type="project" value="UniProtKB-KW"/>
</dbReference>
<keyword evidence="1" id="KW-0255">Endonuclease</keyword>
<dbReference type="Proteomes" id="UP000664628">
    <property type="component" value="Unassembled WGS sequence"/>
</dbReference>
<accession>A0ABS3JNZ7</accession>